<dbReference type="EMBL" id="BMKM01000001">
    <property type="protein sequence ID" value="GGE06994.1"/>
    <property type="molecule type" value="Genomic_DNA"/>
</dbReference>
<dbReference type="PANTHER" id="PTHR33778">
    <property type="entry name" value="PROTEIN MGTC"/>
    <property type="match status" value="1"/>
</dbReference>
<dbReference type="AlphaFoldDB" id="A0A8H9FWG8"/>
<evidence type="ECO:0000256" key="4">
    <source>
        <dbReference type="ARBA" id="ARBA00022692"/>
    </source>
</evidence>
<evidence type="ECO:0000256" key="5">
    <source>
        <dbReference type="ARBA" id="ARBA00022989"/>
    </source>
</evidence>
<gene>
    <name evidence="9" type="ORF">GCM10011516_00900</name>
</gene>
<keyword evidence="4 7" id="KW-0812">Transmembrane</keyword>
<evidence type="ECO:0000313" key="9">
    <source>
        <dbReference type="EMBL" id="GGE06994.1"/>
    </source>
</evidence>
<dbReference type="InterPro" id="IPR003416">
    <property type="entry name" value="MgtC/SapB/SrpB/YhiD_fam"/>
</dbReference>
<feature type="transmembrane region" description="Helical" evidence="7">
    <location>
        <begin position="126"/>
        <end position="145"/>
    </location>
</feature>
<keyword evidence="10" id="KW-1185">Reference proteome</keyword>
<feature type="transmembrane region" description="Helical" evidence="7">
    <location>
        <begin position="49"/>
        <end position="69"/>
    </location>
</feature>
<evidence type="ECO:0000313" key="10">
    <source>
        <dbReference type="Proteomes" id="UP000614460"/>
    </source>
</evidence>
<reference evidence="9" key="2">
    <citation type="submission" date="2020-09" db="EMBL/GenBank/DDBJ databases">
        <authorList>
            <person name="Sun Q."/>
            <person name="Zhou Y."/>
        </authorList>
    </citation>
    <scope>NUCLEOTIDE SEQUENCE</scope>
    <source>
        <strain evidence="9">CGMCC 1.15966</strain>
    </source>
</reference>
<feature type="transmembrane region" description="Helical" evidence="7">
    <location>
        <begin position="101"/>
        <end position="120"/>
    </location>
</feature>
<dbReference type="RefSeq" id="WP_094255400.1">
    <property type="nucleotide sequence ID" value="NZ_BMKM01000001.1"/>
</dbReference>
<dbReference type="PANTHER" id="PTHR33778:SF1">
    <property type="entry name" value="MAGNESIUM TRANSPORTER YHID-RELATED"/>
    <property type="match status" value="1"/>
</dbReference>
<proteinExistence type="inferred from homology"/>
<dbReference type="PRINTS" id="PR01837">
    <property type="entry name" value="MGTCSAPBPROT"/>
</dbReference>
<comment type="caution">
    <text evidence="9">The sequence shown here is derived from an EMBL/GenBank/DDBJ whole genome shotgun (WGS) entry which is preliminary data.</text>
</comment>
<reference evidence="9" key="1">
    <citation type="journal article" date="2014" name="Int. J. Syst. Evol. Microbiol.">
        <title>Complete genome sequence of Corynebacterium casei LMG S-19264T (=DSM 44701T), isolated from a smear-ripened cheese.</title>
        <authorList>
            <consortium name="US DOE Joint Genome Institute (JGI-PGF)"/>
            <person name="Walter F."/>
            <person name="Albersmeier A."/>
            <person name="Kalinowski J."/>
            <person name="Ruckert C."/>
        </authorList>
    </citation>
    <scope>NUCLEOTIDE SEQUENCE</scope>
    <source>
        <strain evidence="9">CGMCC 1.15966</strain>
    </source>
</reference>
<protein>
    <recommendedName>
        <fullName evidence="8">MgtC/SapB/SrpB/YhiD N-terminal domain-containing protein</fullName>
    </recommendedName>
</protein>
<evidence type="ECO:0000256" key="1">
    <source>
        <dbReference type="ARBA" id="ARBA00004651"/>
    </source>
</evidence>
<feature type="transmembrane region" description="Helical" evidence="7">
    <location>
        <begin position="75"/>
        <end position="94"/>
    </location>
</feature>
<accession>A0A8H9FWG8</accession>
<name>A0A8H9FWG8_9SPHI</name>
<feature type="domain" description="MgtC/SapB/SrpB/YhiD N-terminal" evidence="8">
    <location>
        <begin position="25"/>
        <end position="142"/>
    </location>
</feature>
<dbReference type="InterPro" id="IPR049177">
    <property type="entry name" value="MgtC_SapB_SrpB_YhiD_N"/>
</dbReference>
<evidence type="ECO:0000259" key="8">
    <source>
        <dbReference type="Pfam" id="PF02308"/>
    </source>
</evidence>
<evidence type="ECO:0000256" key="2">
    <source>
        <dbReference type="ARBA" id="ARBA00009298"/>
    </source>
</evidence>
<comment type="subcellular location">
    <subcellularLocation>
        <location evidence="1">Cell membrane</location>
        <topology evidence="1">Multi-pass membrane protein</topology>
    </subcellularLocation>
</comment>
<evidence type="ECO:0000256" key="3">
    <source>
        <dbReference type="ARBA" id="ARBA00022475"/>
    </source>
</evidence>
<keyword evidence="5 7" id="KW-1133">Transmembrane helix</keyword>
<dbReference type="GO" id="GO:0005886">
    <property type="term" value="C:plasma membrane"/>
    <property type="evidence" value="ECO:0007669"/>
    <property type="project" value="UniProtKB-SubCell"/>
</dbReference>
<keyword evidence="3" id="KW-1003">Cell membrane</keyword>
<comment type="similarity">
    <text evidence="2">Belongs to the MgtC/SapB family.</text>
</comment>
<dbReference type="Proteomes" id="UP000614460">
    <property type="component" value="Unassembled WGS sequence"/>
</dbReference>
<evidence type="ECO:0000256" key="7">
    <source>
        <dbReference type="SAM" id="Phobius"/>
    </source>
</evidence>
<dbReference type="Pfam" id="PF02308">
    <property type="entry name" value="MgtC"/>
    <property type="match status" value="1"/>
</dbReference>
<sequence length="226" mass="24797">MTDIASIDFIINQLEWDWNDLLKAVLSLCAGFVLGFEREWKDKSAGFKTISIICLGSTLFSLLSFKLGAGESEDATRIASYVVSGIGFLGAGVIFKDGVNVNGLTTASIIWMSAAIGMAIGFGVYIIAAIFLLACFAIIVSGPLLNKYVIHNIVRLVSVSMERADLDAKDVLLSEIKPLAKHIKIKKQTMSAELLTIELEVLIDKRNIRRFERAILENKKLVEISL</sequence>
<organism evidence="9 10">
    <name type="scientific">Sphingobacterium cellulitidis</name>
    <dbReference type="NCBI Taxonomy" id="1768011"/>
    <lineage>
        <taxon>Bacteria</taxon>
        <taxon>Pseudomonadati</taxon>
        <taxon>Bacteroidota</taxon>
        <taxon>Sphingobacteriia</taxon>
        <taxon>Sphingobacteriales</taxon>
        <taxon>Sphingobacteriaceae</taxon>
        <taxon>Sphingobacterium</taxon>
    </lineage>
</organism>
<evidence type="ECO:0000256" key="6">
    <source>
        <dbReference type="ARBA" id="ARBA00023136"/>
    </source>
</evidence>
<keyword evidence="6 7" id="KW-0472">Membrane</keyword>